<protein>
    <submittedName>
        <fullName evidence="2">Uncharacterized protein</fullName>
    </submittedName>
</protein>
<gene>
    <name evidence="2" type="ORF">B1H58_09205</name>
</gene>
<feature type="transmembrane region" description="Helical" evidence="1">
    <location>
        <begin position="19"/>
        <end position="38"/>
    </location>
</feature>
<feature type="transmembrane region" description="Helical" evidence="1">
    <location>
        <begin position="75"/>
        <end position="96"/>
    </location>
</feature>
<proteinExistence type="predicted"/>
<name>A0A1W6B508_9GAMM</name>
<keyword evidence="1" id="KW-0472">Membrane</keyword>
<dbReference type="EMBL" id="CP019706">
    <property type="protein sequence ID" value="ARJ42175.1"/>
    <property type="molecule type" value="Genomic_DNA"/>
</dbReference>
<accession>A0A1W6B508</accession>
<keyword evidence="1" id="KW-0812">Transmembrane</keyword>
<organism evidence="2 3">
    <name type="scientific">Pantoea alhagi</name>
    <dbReference type="NCBI Taxonomy" id="1891675"/>
    <lineage>
        <taxon>Bacteria</taxon>
        <taxon>Pseudomonadati</taxon>
        <taxon>Pseudomonadota</taxon>
        <taxon>Gammaproteobacteria</taxon>
        <taxon>Enterobacterales</taxon>
        <taxon>Erwiniaceae</taxon>
        <taxon>Pantoea</taxon>
    </lineage>
</organism>
<reference evidence="2 3" key="1">
    <citation type="submission" date="2017-02" db="EMBL/GenBank/DDBJ databases">
        <title>Complete genome sequence of the drought resistance-promoting endophyte Pantoea alhagi LTYR-11Z.</title>
        <authorList>
            <person name="Zhang L."/>
        </authorList>
    </citation>
    <scope>NUCLEOTIDE SEQUENCE [LARGE SCALE GENOMIC DNA]</scope>
    <source>
        <strain evidence="2 3">LTYR-11Z</strain>
    </source>
</reference>
<sequence>MLYAQLLAHIQVAIFPAPYSFHCLVGFFGAVPVIYFFLGLKRKKKILFVEKNNELYDFFNGKDESLTTWMQPFYYLWNVTMLCCAFVIIFGVVMHIKLKHFP</sequence>
<evidence type="ECO:0000313" key="2">
    <source>
        <dbReference type="EMBL" id="ARJ42175.1"/>
    </source>
</evidence>
<evidence type="ECO:0000313" key="3">
    <source>
        <dbReference type="Proteomes" id="UP000192900"/>
    </source>
</evidence>
<dbReference type="OrthoDB" id="6520138at2"/>
<dbReference type="KEGG" id="palh:B1H58_09205"/>
<keyword evidence="1" id="KW-1133">Transmembrane helix</keyword>
<evidence type="ECO:0000256" key="1">
    <source>
        <dbReference type="SAM" id="Phobius"/>
    </source>
</evidence>
<dbReference type="Proteomes" id="UP000192900">
    <property type="component" value="Chromosome"/>
</dbReference>
<keyword evidence="3" id="KW-1185">Reference proteome</keyword>
<dbReference type="RefSeq" id="WP_157130160.1">
    <property type="nucleotide sequence ID" value="NZ_CP019706.1"/>
</dbReference>
<dbReference type="AlphaFoldDB" id="A0A1W6B508"/>